<organism evidence="4">
    <name type="scientific">Medioppia subpectinata</name>
    <dbReference type="NCBI Taxonomy" id="1979941"/>
    <lineage>
        <taxon>Eukaryota</taxon>
        <taxon>Metazoa</taxon>
        <taxon>Ecdysozoa</taxon>
        <taxon>Arthropoda</taxon>
        <taxon>Chelicerata</taxon>
        <taxon>Arachnida</taxon>
        <taxon>Acari</taxon>
        <taxon>Acariformes</taxon>
        <taxon>Sarcoptiformes</taxon>
        <taxon>Oribatida</taxon>
        <taxon>Brachypylina</taxon>
        <taxon>Oppioidea</taxon>
        <taxon>Oppiidae</taxon>
        <taxon>Medioppia</taxon>
    </lineage>
</organism>
<dbReference type="Gene3D" id="3.40.50.150">
    <property type="entry name" value="Vaccinia Virus protein VP39"/>
    <property type="match status" value="1"/>
</dbReference>
<dbReference type="EMBL" id="CAJPIZ010007008">
    <property type="protein sequence ID" value="CAG2109982.1"/>
    <property type="molecule type" value="Genomic_DNA"/>
</dbReference>
<dbReference type="SUPFAM" id="SSF53335">
    <property type="entry name" value="S-adenosyl-L-methionine-dependent methyltransferases"/>
    <property type="match status" value="1"/>
</dbReference>
<proteinExistence type="predicted"/>
<dbReference type="Proteomes" id="UP000759131">
    <property type="component" value="Unassembled WGS sequence"/>
</dbReference>
<dbReference type="OrthoDB" id="10017101at2759"/>
<dbReference type="PANTHER" id="PTHR43861">
    <property type="entry name" value="TRANS-ACONITATE 2-METHYLTRANSFERASE-RELATED"/>
    <property type="match status" value="1"/>
</dbReference>
<evidence type="ECO:0000259" key="3">
    <source>
        <dbReference type="Pfam" id="PF13649"/>
    </source>
</evidence>
<evidence type="ECO:0000313" key="4">
    <source>
        <dbReference type="EMBL" id="CAD7629552.1"/>
    </source>
</evidence>
<evidence type="ECO:0000313" key="5">
    <source>
        <dbReference type="Proteomes" id="UP000759131"/>
    </source>
</evidence>
<dbReference type="GO" id="GO:0008168">
    <property type="term" value="F:methyltransferase activity"/>
    <property type="evidence" value="ECO:0007669"/>
    <property type="project" value="UniProtKB-KW"/>
</dbReference>
<keyword evidence="1" id="KW-0489">Methyltransferase</keyword>
<dbReference type="InterPro" id="IPR041698">
    <property type="entry name" value="Methyltransf_25"/>
</dbReference>
<dbReference type="Pfam" id="PF13649">
    <property type="entry name" value="Methyltransf_25"/>
    <property type="match status" value="1"/>
</dbReference>
<sequence>MAKMSCGEGGITKQLASRVPHKRVVAVDVDAAYLEYAQRHNNAPTIQYVRQDMSIAWPNLSPEMRALEGSAGMIFANFSFQHIRAKQQLMSICRRLLASGDVNRILGLNEGRRQWCPSTDQQLAEWRQLLDNSDFIPSVANTYKTLFETDDQYESENNGLLDILFDVTFNAMADAPDPKAWTHFLADESVTTGIASIHILRL</sequence>
<feature type="non-terminal residue" evidence="4">
    <location>
        <position position="1"/>
    </location>
</feature>
<evidence type="ECO:0000256" key="2">
    <source>
        <dbReference type="ARBA" id="ARBA00022679"/>
    </source>
</evidence>
<gene>
    <name evidence="4" type="ORF">OSB1V03_LOCUS9968</name>
</gene>
<dbReference type="GO" id="GO:0032259">
    <property type="term" value="P:methylation"/>
    <property type="evidence" value="ECO:0007669"/>
    <property type="project" value="UniProtKB-KW"/>
</dbReference>
<dbReference type="InterPro" id="IPR029063">
    <property type="entry name" value="SAM-dependent_MTases_sf"/>
</dbReference>
<protein>
    <recommendedName>
        <fullName evidence="3">Methyltransferase domain-containing protein</fullName>
    </recommendedName>
</protein>
<accession>A0A7R9KWD2</accession>
<evidence type="ECO:0000256" key="1">
    <source>
        <dbReference type="ARBA" id="ARBA00022603"/>
    </source>
</evidence>
<name>A0A7R9KWD2_9ACAR</name>
<dbReference type="CDD" id="cd02440">
    <property type="entry name" value="AdoMet_MTases"/>
    <property type="match status" value="1"/>
</dbReference>
<keyword evidence="5" id="KW-1185">Reference proteome</keyword>
<reference evidence="4" key="1">
    <citation type="submission" date="2020-11" db="EMBL/GenBank/DDBJ databases">
        <authorList>
            <person name="Tran Van P."/>
        </authorList>
    </citation>
    <scope>NUCLEOTIDE SEQUENCE</scope>
</reference>
<dbReference type="AlphaFoldDB" id="A0A7R9KWD2"/>
<dbReference type="EMBL" id="OC861583">
    <property type="protein sequence ID" value="CAD7629552.1"/>
    <property type="molecule type" value="Genomic_DNA"/>
</dbReference>
<dbReference type="PANTHER" id="PTHR43861:SF1">
    <property type="entry name" value="TRANS-ACONITATE 2-METHYLTRANSFERASE"/>
    <property type="match status" value="1"/>
</dbReference>
<feature type="domain" description="Methyltransferase" evidence="3">
    <location>
        <begin position="4"/>
        <end position="100"/>
    </location>
</feature>
<keyword evidence="2" id="KW-0808">Transferase</keyword>